<sequence length="233" mass="23995">MITIAARYNGPPGSGNGGYVCGVVAEAIGSSATVRLSAPPPLDTPLSRTADDHGVRLHDGAATIAEGRAGRPSITAPAAPTLRAAALAEERYAGLDPARHPFPSCFVCGPLRPDGLRLFPGPVDGDGTLACVWRPGADLAHDGVVDPRFVWAALDCPSGFACMPPGSQTVLATMTATLHAPVEPEREYVVSAWPIASEGRKHRGGASITDPDGRPVALAEALWITLRPSVNGG</sequence>
<reference evidence="1 2" key="1">
    <citation type="submission" date="2018-10" db="EMBL/GenBank/DDBJ databases">
        <title>Genomic Encyclopedia of Archaeal and Bacterial Type Strains, Phase II (KMG-II): from individual species to whole genera.</title>
        <authorList>
            <person name="Goeker M."/>
        </authorList>
    </citation>
    <scope>NUCLEOTIDE SEQUENCE [LARGE SCALE GENOMIC DNA]</scope>
    <source>
        <strain evidence="1 2">DSM 14954</strain>
    </source>
</reference>
<comment type="caution">
    <text evidence="1">The sequence shown here is derived from an EMBL/GenBank/DDBJ whole genome shotgun (WGS) entry which is preliminary data.</text>
</comment>
<gene>
    <name evidence="1" type="ORF">C8N24_4033</name>
</gene>
<dbReference type="AlphaFoldDB" id="A0A660KY66"/>
<dbReference type="RefSeq" id="WP_121253423.1">
    <property type="nucleotide sequence ID" value="NZ_RBIL01000002.1"/>
</dbReference>
<dbReference type="Gene3D" id="3.10.129.10">
    <property type="entry name" value="Hotdog Thioesterase"/>
    <property type="match status" value="1"/>
</dbReference>
<dbReference type="InterPro" id="IPR029069">
    <property type="entry name" value="HotDog_dom_sf"/>
</dbReference>
<name>A0A660KY66_9ACTN</name>
<evidence type="ECO:0008006" key="3">
    <source>
        <dbReference type="Google" id="ProtNLM"/>
    </source>
</evidence>
<evidence type="ECO:0000313" key="1">
    <source>
        <dbReference type="EMBL" id="RKQ86025.1"/>
    </source>
</evidence>
<organism evidence="1 2">
    <name type="scientific">Solirubrobacter pauli</name>
    <dbReference type="NCBI Taxonomy" id="166793"/>
    <lineage>
        <taxon>Bacteria</taxon>
        <taxon>Bacillati</taxon>
        <taxon>Actinomycetota</taxon>
        <taxon>Thermoleophilia</taxon>
        <taxon>Solirubrobacterales</taxon>
        <taxon>Solirubrobacteraceae</taxon>
        <taxon>Solirubrobacter</taxon>
    </lineage>
</organism>
<dbReference type="SUPFAM" id="SSF54637">
    <property type="entry name" value="Thioesterase/thiol ester dehydrase-isomerase"/>
    <property type="match status" value="1"/>
</dbReference>
<dbReference type="EMBL" id="RBIL01000002">
    <property type="protein sequence ID" value="RKQ86025.1"/>
    <property type="molecule type" value="Genomic_DNA"/>
</dbReference>
<dbReference type="OrthoDB" id="5495835at2"/>
<dbReference type="Proteomes" id="UP000278962">
    <property type="component" value="Unassembled WGS sequence"/>
</dbReference>
<protein>
    <recommendedName>
        <fullName evidence="3">Thioesterase superfamily protein</fullName>
    </recommendedName>
</protein>
<proteinExistence type="predicted"/>
<keyword evidence="2" id="KW-1185">Reference proteome</keyword>
<evidence type="ECO:0000313" key="2">
    <source>
        <dbReference type="Proteomes" id="UP000278962"/>
    </source>
</evidence>
<accession>A0A660KY66</accession>